<keyword evidence="3" id="KW-1185">Reference proteome</keyword>
<evidence type="ECO:0000256" key="1">
    <source>
        <dbReference type="SAM" id="MobiDB-lite"/>
    </source>
</evidence>
<feature type="compositionally biased region" description="Low complexity" evidence="1">
    <location>
        <begin position="23"/>
        <end position="48"/>
    </location>
</feature>
<protein>
    <submittedName>
        <fullName evidence="2">Uncharacterized protein</fullName>
    </submittedName>
</protein>
<feature type="compositionally biased region" description="Polar residues" evidence="1">
    <location>
        <begin position="69"/>
        <end position="81"/>
    </location>
</feature>
<feature type="region of interest" description="Disordered" evidence="1">
    <location>
        <begin position="144"/>
        <end position="164"/>
    </location>
</feature>
<dbReference type="EMBL" id="NAJN01000521">
    <property type="protein sequence ID" value="TKA72099.1"/>
    <property type="molecule type" value="Genomic_DNA"/>
</dbReference>
<organism evidence="2 3">
    <name type="scientific">Cryomyces minteri</name>
    <dbReference type="NCBI Taxonomy" id="331657"/>
    <lineage>
        <taxon>Eukaryota</taxon>
        <taxon>Fungi</taxon>
        <taxon>Dikarya</taxon>
        <taxon>Ascomycota</taxon>
        <taxon>Pezizomycotina</taxon>
        <taxon>Dothideomycetes</taxon>
        <taxon>Dothideomycetes incertae sedis</taxon>
        <taxon>Cryomyces</taxon>
    </lineage>
</organism>
<sequence length="164" mass="16770">MPTIAATGRPEPNSLAEAPTDHPPASSSSQTSSSRPSPISPTTPRHISQPATGSSLPTIPGATPLPSYPVTTSQIPASLTPGNGAYIPYTPQLHATSGTYSPSAYNTSPPSSLARGESIQYKGLSATGWGKTYLSPEVAMAGGYRDEGDAEEGEGKQDGNVAQM</sequence>
<evidence type="ECO:0000313" key="3">
    <source>
        <dbReference type="Proteomes" id="UP000308768"/>
    </source>
</evidence>
<feature type="region of interest" description="Disordered" evidence="1">
    <location>
        <begin position="1"/>
        <end position="85"/>
    </location>
</feature>
<comment type="caution">
    <text evidence="2">The sequence shown here is derived from an EMBL/GenBank/DDBJ whole genome shotgun (WGS) entry which is preliminary data.</text>
</comment>
<name>A0A4V5NFS7_9PEZI</name>
<dbReference type="Proteomes" id="UP000308768">
    <property type="component" value="Unassembled WGS sequence"/>
</dbReference>
<accession>A0A4V5NFS7</accession>
<reference evidence="2 3" key="1">
    <citation type="submission" date="2017-03" db="EMBL/GenBank/DDBJ databases">
        <title>Genomes of endolithic fungi from Antarctica.</title>
        <authorList>
            <person name="Coleine C."/>
            <person name="Masonjones S."/>
            <person name="Stajich J.E."/>
        </authorList>
    </citation>
    <scope>NUCLEOTIDE SEQUENCE [LARGE SCALE GENOMIC DNA]</scope>
    <source>
        <strain evidence="2 3">CCFEE 5187</strain>
    </source>
</reference>
<gene>
    <name evidence="2" type="ORF">B0A49_03785</name>
</gene>
<evidence type="ECO:0000313" key="2">
    <source>
        <dbReference type="EMBL" id="TKA72099.1"/>
    </source>
</evidence>
<dbReference type="AlphaFoldDB" id="A0A4V5NFS7"/>
<proteinExistence type="predicted"/>